<organism evidence="4 5">
    <name type="scientific">Gigaspora margarita</name>
    <dbReference type="NCBI Taxonomy" id="4874"/>
    <lineage>
        <taxon>Eukaryota</taxon>
        <taxon>Fungi</taxon>
        <taxon>Fungi incertae sedis</taxon>
        <taxon>Mucoromycota</taxon>
        <taxon>Glomeromycotina</taxon>
        <taxon>Glomeromycetes</taxon>
        <taxon>Diversisporales</taxon>
        <taxon>Gigasporaceae</taxon>
        <taxon>Gigaspora</taxon>
    </lineage>
</organism>
<proteinExistence type="predicted"/>
<accession>A0ABM8W2J8</accession>
<feature type="region of interest" description="Disordered" evidence="2">
    <location>
        <begin position="298"/>
        <end position="363"/>
    </location>
</feature>
<dbReference type="InterPro" id="IPR027267">
    <property type="entry name" value="AH/BAR_dom_sf"/>
</dbReference>
<keyword evidence="1" id="KW-0175">Coiled coil</keyword>
<dbReference type="SUPFAM" id="SSF103657">
    <property type="entry name" value="BAR/IMD domain-like"/>
    <property type="match status" value="1"/>
</dbReference>
<feature type="coiled-coil region" evidence="1">
    <location>
        <begin position="137"/>
        <end position="196"/>
    </location>
</feature>
<dbReference type="Proteomes" id="UP000789901">
    <property type="component" value="Unassembled WGS sequence"/>
</dbReference>
<comment type="caution">
    <text evidence="4">The sequence shown here is derived from an EMBL/GenBank/DDBJ whole genome shotgun (WGS) entry which is preliminary data.</text>
</comment>
<dbReference type="PANTHER" id="PTHR38407:SF1">
    <property type="entry name" value="PROTEIN IVY1"/>
    <property type="match status" value="1"/>
</dbReference>
<dbReference type="InterPro" id="IPR037470">
    <property type="entry name" value="IVY1"/>
</dbReference>
<dbReference type="PANTHER" id="PTHR38407">
    <property type="entry name" value="PROTEIN IVY1"/>
    <property type="match status" value="1"/>
</dbReference>
<sequence length="434" mass="48840">MYKFSTPTSPTLSARTVNSIAHSARTTEPPPEPTIILSRTDIRASFEAYEQLLSSAKIYRNQMIALAQAAAGFGQSLERLARCKGAFDAGPALQAAAGLHYLMSNHQQLLSDAFYKKFEIPLLENLDVHKATILANEECYDKSLAEMSKRIKETEAENLRSGRKRQRDLSQFRRALQDLTRQVEELDRLKTDYYKQTLDTEQNNLNYILSKVSTVIKAEVDIYERISSKGVADPILEGMITQGPDPFCAYPNADEPSEIFSSLPPIPIISPIPEVTSATASLVTDMSVDDNYSKGDRQLLTKKVNDQNDLNNDDVNDKNDSINDDVNDQNDLNNDDEKSREESLRNKNPHGEENDQFDDTPSIGRHFDPFLNYTFHISDDAEILHDKEFTYKAEDCGSESGFVNNDPKHESTDDTQKLEFSRTDEESISNTNSA</sequence>
<dbReference type="EMBL" id="CAJVQB010000815">
    <property type="protein sequence ID" value="CAG8508500.1"/>
    <property type="molecule type" value="Genomic_DNA"/>
</dbReference>
<evidence type="ECO:0000313" key="5">
    <source>
        <dbReference type="Proteomes" id="UP000789901"/>
    </source>
</evidence>
<feature type="compositionally biased region" description="Basic and acidic residues" evidence="2">
    <location>
        <begin position="335"/>
        <end position="353"/>
    </location>
</feature>
<feature type="region of interest" description="Disordered" evidence="2">
    <location>
        <begin position="396"/>
        <end position="434"/>
    </location>
</feature>
<reference evidence="4 5" key="1">
    <citation type="submission" date="2021-06" db="EMBL/GenBank/DDBJ databases">
        <authorList>
            <person name="Kallberg Y."/>
            <person name="Tangrot J."/>
            <person name="Rosling A."/>
        </authorList>
    </citation>
    <scope>NUCLEOTIDE SEQUENCE [LARGE SCALE GENOMIC DNA]</scope>
    <source>
        <strain evidence="4 5">120-4 pot B 10/14</strain>
    </source>
</reference>
<protein>
    <submittedName>
        <fullName evidence="4">43210_t:CDS:1</fullName>
    </submittedName>
</protein>
<evidence type="ECO:0000313" key="4">
    <source>
        <dbReference type="EMBL" id="CAG8508500.1"/>
    </source>
</evidence>
<evidence type="ECO:0000256" key="2">
    <source>
        <dbReference type="SAM" id="MobiDB-lite"/>
    </source>
</evidence>
<dbReference type="Gene3D" id="1.20.1270.60">
    <property type="entry name" value="Arfaptin homology (AH) domain/BAR domain"/>
    <property type="match status" value="1"/>
</dbReference>
<dbReference type="InterPro" id="IPR013606">
    <property type="entry name" value="I-BAR_dom"/>
</dbReference>
<evidence type="ECO:0000256" key="1">
    <source>
        <dbReference type="SAM" id="Coils"/>
    </source>
</evidence>
<gene>
    <name evidence="4" type="ORF">GMARGA_LOCUS2561</name>
</gene>
<dbReference type="Pfam" id="PF08397">
    <property type="entry name" value="IMD"/>
    <property type="match status" value="1"/>
</dbReference>
<feature type="compositionally biased region" description="Basic and acidic residues" evidence="2">
    <location>
        <begin position="406"/>
        <end position="425"/>
    </location>
</feature>
<feature type="domain" description="IMD" evidence="3">
    <location>
        <begin position="48"/>
        <end position="225"/>
    </location>
</feature>
<evidence type="ECO:0000259" key="3">
    <source>
        <dbReference type="Pfam" id="PF08397"/>
    </source>
</evidence>
<keyword evidence="5" id="KW-1185">Reference proteome</keyword>
<name>A0ABM8W2J8_GIGMA</name>